<organism evidence="1 2">
    <name type="scientific">Bacteroides xylanisolvens</name>
    <dbReference type="NCBI Taxonomy" id="371601"/>
    <lineage>
        <taxon>Bacteria</taxon>
        <taxon>Pseudomonadati</taxon>
        <taxon>Bacteroidota</taxon>
        <taxon>Bacteroidia</taxon>
        <taxon>Bacteroidales</taxon>
        <taxon>Bacteroidaceae</taxon>
        <taxon>Bacteroides</taxon>
    </lineage>
</organism>
<reference evidence="1 2" key="1">
    <citation type="journal article" date="2019" name="Nat. Med.">
        <title>A library of human gut bacterial isolates paired with longitudinal multiomics data enables mechanistic microbiome research.</title>
        <authorList>
            <person name="Poyet M."/>
            <person name="Groussin M."/>
            <person name="Gibbons S.M."/>
            <person name="Avila-Pacheco J."/>
            <person name="Jiang X."/>
            <person name="Kearney S.M."/>
            <person name="Perrotta A.R."/>
            <person name="Berdy B."/>
            <person name="Zhao S."/>
            <person name="Lieberman T.D."/>
            <person name="Swanson P.K."/>
            <person name="Smith M."/>
            <person name="Roesemann S."/>
            <person name="Alexander J.E."/>
            <person name="Rich S.A."/>
            <person name="Livny J."/>
            <person name="Vlamakis H."/>
            <person name="Clish C."/>
            <person name="Bullock K."/>
            <person name="Deik A."/>
            <person name="Scott J."/>
            <person name="Pierce K.A."/>
            <person name="Xavier R.J."/>
            <person name="Alm E.J."/>
        </authorList>
    </citation>
    <scope>NUCLEOTIDE SEQUENCE [LARGE SCALE GENOMIC DNA]</scope>
    <source>
        <strain evidence="1 2">BIOML-A7</strain>
    </source>
</reference>
<sequence>MKPNLIKGITENASYNCHDNIALAVLEAIFQRTDSRNDLFRLSDKQFRSLFQIAPSFFLFEYGEKVRTLIGKCHDDSKPMYSDYLAIWEFAQCLQSLIFAPVRTNSSMNEFTKLYSYLNIINVNRSNLKDKAHYKNKLFQSFLFTSPYSWEFSQHIKLSKNCVTYNEENIEDVLSKFFNVEKEENETGKNAMIDSINRILKTTYSYMVGEKLFMPYRPQKDVYSYYYLHPTDFIELYQNNKALFYAYLDNSVEGKATFMKKAFVYNYSLFIISSPDIVMSELDCYCKHKDRILDVLFLSNSTLPNSAIKKIKFGYIEKVNE</sequence>
<name>A0A7J5QQG4_9BACE</name>
<dbReference type="Proteomes" id="UP000471447">
    <property type="component" value="Unassembled WGS sequence"/>
</dbReference>
<dbReference type="AlphaFoldDB" id="A0A7J5QQG4"/>
<protein>
    <submittedName>
        <fullName evidence="1">Uncharacterized protein</fullName>
    </submittedName>
</protein>
<proteinExistence type="predicted"/>
<evidence type="ECO:0000313" key="1">
    <source>
        <dbReference type="EMBL" id="KAB6422287.1"/>
    </source>
</evidence>
<dbReference type="RefSeq" id="WP_151936383.1">
    <property type="nucleotide sequence ID" value="NZ_WDCG01000015.1"/>
</dbReference>
<evidence type="ECO:0000313" key="2">
    <source>
        <dbReference type="Proteomes" id="UP000471447"/>
    </source>
</evidence>
<comment type="caution">
    <text evidence="1">The sequence shown here is derived from an EMBL/GenBank/DDBJ whole genome shotgun (WGS) entry which is preliminary data.</text>
</comment>
<accession>A0A7J5QQG4</accession>
<gene>
    <name evidence="1" type="ORF">GAZ26_14745</name>
</gene>
<dbReference type="EMBL" id="WDCG01000015">
    <property type="protein sequence ID" value="KAB6422287.1"/>
    <property type="molecule type" value="Genomic_DNA"/>
</dbReference>